<keyword evidence="3" id="KW-1003">Cell membrane</keyword>
<evidence type="ECO:0000256" key="2">
    <source>
        <dbReference type="ARBA" id="ARBA00004651"/>
    </source>
</evidence>
<evidence type="ECO:0000256" key="9">
    <source>
        <dbReference type="ARBA" id="ARBA00022989"/>
    </source>
</evidence>
<dbReference type="OrthoDB" id="9789270at2"/>
<dbReference type="PANTHER" id="PTHR43221:SF1">
    <property type="entry name" value="PROTEASE HTPX"/>
    <property type="match status" value="1"/>
</dbReference>
<evidence type="ECO:0000256" key="12">
    <source>
        <dbReference type="SAM" id="Phobius"/>
    </source>
</evidence>
<dbReference type="CDD" id="cd07328">
    <property type="entry name" value="M48_Ste24p_like"/>
    <property type="match status" value="1"/>
</dbReference>
<evidence type="ECO:0000259" key="13">
    <source>
        <dbReference type="Pfam" id="PF01435"/>
    </source>
</evidence>
<keyword evidence="11 12" id="KW-0472">Membrane</keyword>
<keyword evidence="8" id="KW-0862">Zinc</keyword>
<dbReference type="AlphaFoldDB" id="A0A3S9HIR7"/>
<name>A0A3S9HIR7_9BURK</name>
<comment type="cofactor">
    <cofactor evidence="1">
        <name>Zn(2+)</name>
        <dbReference type="ChEBI" id="CHEBI:29105"/>
    </cofactor>
</comment>
<keyword evidence="9 12" id="KW-1133">Transmembrane helix</keyword>
<comment type="subcellular location">
    <subcellularLocation>
        <location evidence="2">Cell membrane</location>
        <topology evidence="2">Multi-pass membrane protein</topology>
    </subcellularLocation>
</comment>
<dbReference type="InterPro" id="IPR050083">
    <property type="entry name" value="HtpX_protease"/>
</dbReference>
<keyword evidence="6" id="KW-0479">Metal-binding</keyword>
<dbReference type="InterPro" id="IPR001915">
    <property type="entry name" value="Peptidase_M48"/>
</dbReference>
<feature type="transmembrane region" description="Helical" evidence="12">
    <location>
        <begin position="66"/>
        <end position="84"/>
    </location>
</feature>
<evidence type="ECO:0000256" key="8">
    <source>
        <dbReference type="ARBA" id="ARBA00022833"/>
    </source>
</evidence>
<keyword evidence="4" id="KW-0645">Protease</keyword>
<protein>
    <recommendedName>
        <fullName evidence="13">Peptidase M48 domain-containing protein</fullName>
    </recommendedName>
</protein>
<dbReference type="GO" id="GO:0004222">
    <property type="term" value="F:metalloendopeptidase activity"/>
    <property type="evidence" value="ECO:0007669"/>
    <property type="project" value="InterPro"/>
</dbReference>
<accession>A0A3S9HIR7</accession>
<reference evidence="14 15" key="1">
    <citation type="journal article" date="2011" name="Int. J. Syst. Evol. Microbiol.">
        <title>Description of Undibacterium oligocarboniphilum sp. nov., isolated from purified water, and Undibacterium pigrum strain CCUG 49012 as the type strain of Undibacterium parvum sp. nov., and emended descriptions of the genus Undibacterium and the species Undibacterium pigrum.</title>
        <authorList>
            <person name="Eder W."/>
            <person name="Wanner G."/>
            <person name="Ludwig W."/>
            <person name="Busse H.J."/>
            <person name="Ziemke-Kageler F."/>
            <person name="Lang E."/>
        </authorList>
    </citation>
    <scope>NUCLEOTIDE SEQUENCE [LARGE SCALE GENOMIC DNA]</scope>
    <source>
        <strain evidence="14 15">DSM 23061</strain>
    </source>
</reference>
<dbReference type="EMBL" id="CP034464">
    <property type="protein sequence ID" value="AZP11991.1"/>
    <property type="molecule type" value="Genomic_DNA"/>
</dbReference>
<evidence type="ECO:0000313" key="15">
    <source>
        <dbReference type="Proteomes" id="UP000275663"/>
    </source>
</evidence>
<dbReference type="PANTHER" id="PTHR43221">
    <property type="entry name" value="PROTEASE HTPX"/>
    <property type="match status" value="1"/>
</dbReference>
<keyword evidence="15" id="KW-1185">Reference proteome</keyword>
<evidence type="ECO:0000256" key="5">
    <source>
        <dbReference type="ARBA" id="ARBA00022692"/>
    </source>
</evidence>
<evidence type="ECO:0000313" key="14">
    <source>
        <dbReference type="EMBL" id="AZP11991.1"/>
    </source>
</evidence>
<dbReference type="KEGG" id="upv:EJN92_08210"/>
<evidence type="ECO:0000256" key="3">
    <source>
        <dbReference type="ARBA" id="ARBA00022475"/>
    </source>
</evidence>
<proteinExistence type="predicted"/>
<sequence>MDQLAYTHLVRRLEHDSNFHPAAFRSKVLLVSASAYLALFGVLIAIATLLYLGLHWAQSHRSSYNMLRFGLFALIMLPVFWVVFRSFFMRLPAPEGRPIRREEAPKLFETLDKIRLKLKGPKIHHVLIDSEYNAAISQLPRFGLFGPHTNYLILGLPYLLGVTHKEMLATVAHEYGHLCGNHGKLGAWVYRQRRTFGALYEQVRDSSDDNWIQAGMARALGKFMPYYNAYTFVLSRQDEYEADRTASQIVGASANAHGLVRDALLGRWVHQDFWPKLYQQAETAMRPSFMPFSAMRMAFKASYEQWATAERLAEALAEKSNLNDTHPALSERIAATGQKAALPTCIEVSAADVLLGGTTTKTLIAEFDQDWWSKESKKWETRCKYVFRSKARLQELSAVPLAQVALLDLQEFALLIGEFDTPQAAKPVLEHLLKQTGGPYPKAAFVYGHILLDEGNGRGLEHLESAAANDRRLVEQVAQLGYDFLMKHQGEYAAHAWWKKIMPAQASD</sequence>
<dbReference type="Pfam" id="PF01435">
    <property type="entry name" value="Peptidase_M48"/>
    <property type="match status" value="1"/>
</dbReference>
<feature type="domain" description="Peptidase M48" evidence="13">
    <location>
        <begin position="162"/>
        <end position="335"/>
    </location>
</feature>
<evidence type="ECO:0000256" key="7">
    <source>
        <dbReference type="ARBA" id="ARBA00022801"/>
    </source>
</evidence>
<evidence type="ECO:0000256" key="10">
    <source>
        <dbReference type="ARBA" id="ARBA00023049"/>
    </source>
</evidence>
<keyword evidence="10" id="KW-0482">Metalloprotease</keyword>
<dbReference type="GO" id="GO:0046872">
    <property type="term" value="F:metal ion binding"/>
    <property type="evidence" value="ECO:0007669"/>
    <property type="project" value="UniProtKB-KW"/>
</dbReference>
<evidence type="ECO:0000256" key="4">
    <source>
        <dbReference type="ARBA" id="ARBA00022670"/>
    </source>
</evidence>
<keyword evidence="5 12" id="KW-0812">Transmembrane</keyword>
<evidence type="ECO:0000256" key="6">
    <source>
        <dbReference type="ARBA" id="ARBA00022723"/>
    </source>
</evidence>
<dbReference type="GO" id="GO:0005886">
    <property type="term" value="C:plasma membrane"/>
    <property type="evidence" value="ECO:0007669"/>
    <property type="project" value="UniProtKB-SubCell"/>
</dbReference>
<evidence type="ECO:0000256" key="11">
    <source>
        <dbReference type="ARBA" id="ARBA00023136"/>
    </source>
</evidence>
<dbReference type="GO" id="GO:0006508">
    <property type="term" value="P:proteolysis"/>
    <property type="evidence" value="ECO:0007669"/>
    <property type="project" value="UniProtKB-KW"/>
</dbReference>
<gene>
    <name evidence="14" type="ORF">EJN92_08210</name>
</gene>
<dbReference type="RefSeq" id="WP_126127373.1">
    <property type="nucleotide sequence ID" value="NZ_CP034464.1"/>
</dbReference>
<organism evidence="14 15">
    <name type="scientific">Undibacterium parvum</name>
    <dbReference type="NCBI Taxonomy" id="401471"/>
    <lineage>
        <taxon>Bacteria</taxon>
        <taxon>Pseudomonadati</taxon>
        <taxon>Pseudomonadota</taxon>
        <taxon>Betaproteobacteria</taxon>
        <taxon>Burkholderiales</taxon>
        <taxon>Oxalobacteraceae</taxon>
        <taxon>Undibacterium</taxon>
    </lineage>
</organism>
<evidence type="ECO:0000256" key="1">
    <source>
        <dbReference type="ARBA" id="ARBA00001947"/>
    </source>
</evidence>
<dbReference type="Proteomes" id="UP000275663">
    <property type="component" value="Chromosome"/>
</dbReference>
<keyword evidence="7" id="KW-0378">Hydrolase</keyword>
<feature type="transmembrane region" description="Helical" evidence="12">
    <location>
        <begin position="33"/>
        <end position="54"/>
    </location>
</feature>